<feature type="domain" description="SWI/SNF and RSC complexes subunit Ssr4 C-terminal" evidence="3">
    <location>
        <begin position="282"/>
        <end position="744"/>
    </location>
</feature>
<dbReference type="AlphaFoldDB" id="A0A1W5CZ37"/>
<evidence type="ECO:0000259" key="2">
    <source>
        <dbReference type="Pfam" id="PF08549"/>
    </source>
</evidence>
<reference evidence="5" key="1">
    <citation type="submission" date="2017-03" db="EMBL/GenBank/DDBJ databases">
        <authorList>
            <person name="Sharma R."/>
            <person name="Thines M."/>
        </authorList>
    </citation>
    <scope>NUCLEOTIDE SEQUENCE [LARGE SCALE GENOMIC DNA]</scope>
</reference>
<evidence type="ECO:0008006" key="6">
    <source>
        <dbReference type="Google" id="ProtNLM"/>
    </source>
</evidence>
<dbReference type="Proteomes" id="UP000192927">
    <property type="component" value="Unassembled WGS sequence"/>
</dbReference>
<evidence type="ECO:0000256" key="1">
    <source>
        <dbReference type="SAM" id="MobiDB-lite"/>
    </source>
</evidence>
<dbReference type="Pfam" id="PF20497">
    <property type="entry name" value="SWI-SNF_Ssr4_C"/>
    <property type="match status" value="1"/>
</dbReference>
<feature type="compositionally biased region" description="Low complexity" evidence="1">
    <location>
        <begin position="264"/>
        <end position="273"/>
    </location>
</feature>
<proteinExistence type="predicted"/>
<dbReference type="Pfam" id="PF08549">
    <property type="entry name" value="SWI-SNF_Ssr4_N"/>
    <property type="match status" value="1"/>
</dbReference>
<organism evidence="4 5">
    <name type="scientific">Lasallia pustulata</name>
    <dbReference type="NCBI Taxonomy" id="136370"/>
    <lineage>
        <taxon>Eukaryota</taxon>
        <taxon>Fungi</taxon>
        <taxon>Dikarya</taxon>
        <taxon>Ascomycota</taxon>
        <taxon>Pezizomycotina</taxon>
        <taxon>Lecanoromycetes</taxon>
        <taxon>OSLEUM clade</taxon>
        <taxon>Umbilicariomycetidae</taxon>
        <taxon>Umbilicariales</taxon>
        <taxon>Umbilicariaceae</taxon>
        <taxon>Lasallia</taxon>
    </lineage>
</organism>
<feature type="region of interest" description="Disordered" evidence="1">
    <location>
        <begin position="235"/>
        <end position="291"/>
    </location>
</feature>
<accession>A0A1W5CZ37</accession>
<evidence type="ECO:0000313" key="4">
    <source>
        <dbReference type="EMBL" id="SLM36005.1"/>
    </source>
</evidence>
<evidence type="ECO:0000259" key="3">
    <source>
        <dbReference type="Pfam" id="PF20497"/>
    </source>
</evidence>
<feature type="domain" description="SWI/SNF and RSC complexes subunit Ssr4 N-terminal" evidence="2">
    <location>
        <begin position="3"/>
        <end position="212"/>
    </location>
</feature>
<feature type="region of interest" description="Disordered" evidence="1">
    <location>
        <begin position="511"/>
        <end position="535"/>
    </location>
</feature>
<keyword evidence="5" id="KW-1185">Reference proteome</keyword>
<dbReference type="InterPro" id="IPR046464">
    <property type="entry name" value="SWI-SNF_Ssr4_C"/>
</dbReference>
<evidence type="ECO:0000313" key="5">
    <source>
        <dbReference type="Proteomes" id="UP000192927"/>
    </source>
</evidence>
<feature type="region of interest" description="Disordered" evidence="1">
    <location>
        <begin position="714"/>
        <end position="754"/>
    </location>
</feature>
<name>A0A1W5CZ37_9LECA</name>
<dbReference type="EMBL" id="FWEW01000869">
    <property type="protein sequence ID" value="SLM36005.1"/>
    <property type="molecule type" value="Genomic_DNA"/>
</dbReference>
<dbReference type="GO" id="GO:0006338">
    <property type="term" value="P:chromatin remodeling"/>
    <property type="evidence" value="ECO:0007669"/>
    <property type="project" value="InterPro"/>
</dbReference>
<feature type="compositionally biased region" description="Polar residues" evidence="1">
    <location>
        <begin position="253"/>
        <end position="263"/>
    </location>
</feature>
<dbReference type="InterPro" id="IPR013859">
    <property type="entry name" value="Ssr4_N"/>
</dbReference>
<sequence length="754" mass="81824">MEEPSNGVPRELLPHIHLVSTYRYPYLKDVSLDTVIGHLLEAPRITRDIAAMNWVFLDAPIDGSLMLVWQPLNQVGIHFASDGYIWADAEQAFSLDSKGYTVEMYIHRSGYKPPEHIATHCRRRYRLLPGKNANPNMAPCDPFLWIVHYSRADPANELPANQIRPDPTILYNRRFLQQQGVLKRKDFMLHDRVNYPNIKLPVSSTPQYAQQISGYPGNVISHMNRSQPLSYYPPRQAGNMASMGASPAKRQRATQQANIDGPTSSAANGAANGIGQDSKVTEEEDTSHGDLMDLLTPQDISGMRYMQHHEWLEEVFSSPYTTAKIIPVALGLGRKGELESLTSGFFEAPTGLSPKPKEKLCRKRDKEDVPERVGRMEVGKAEDFTKLASQRISDLTAEMEKMKRQHAKRMTKLKQGATILSAEKKLRNAIASPADSGTEFWKLERDSGPQVNTASNDGALAAARASEHVSNIIKEVEGVVGKRIGPQSDVTTVQRGGLEERQQVEIRNAPESAALDKLGGQSNGNADTGGPSKKFPVAYETAMPMSRVPSSLHQDHSTAGTPHGIRSHMATPAGEAEMMGNNQATAHLPPADNDTVMTGTSNGMDLPVGGGNGGNQAAADGEGSEWVMVNRDEDPDRMAQATEESFDADAFTHDTGMDQSMDTPGVFINTPGSGLQGLTPAAAGNVSEDYNASVFNDTVDFSALDSAGDALAGYGEQSDMGLDEHGDLGLDTSAFGEAFHGTEPSVGREDATES</sequence>
<protein>
    <recommendedName>
        <fullName evidence="6">DUF1750-domain-containing protein</fullName>
    </recommendedName>
</protein>